<dbReference type="HAMAP" id="MF_00376">
    <property type="entry name" value="Dephospho_CoA_kinase"/>
    <property type="match status" value="1"/>
</dbReference>
<evidence type="ECO:0000313" key="6">
    <source>
        <dbReference type="Proteomes" id="UP000287969"/>
    </source>
</evidence>
<dbReference type="RefSeq" id="WP_071141005.1">
    <property type="nucleotide sequence ID" value="NZ_CP035282.1"/>
</dbReference>
<reference evidence="6" key="1">
    <citation type="submission" date="2019-01" db="EMBL/GenBank/DDBJ databases">
        <title>Draft genomes of a novel of Sporanaerobacter strains.</title>
        <authorList>
            <person name="Ma S."/>
        </authorList>
    </citation>
    <scope>NUCLEOTIDE SEQUENCE [LARGE SCALE GENOMIC DNA]</scope>
    <source>
        <strain evidence="6">NJN-17</strain>
    </source>
</reference>
<keyword evidence="3" id="KW-0963">Cytoplasm</keyword>
<keyword evidence="3 5" id="KW-0808">Transferase</keyword>
<dbReference type="InterPro" id="IPR001977">
    <property type="entry name" value="Depp_CoAkinase"/>
</dbReference>
<dbReference type="GO" id="GO:0015937">
    <property type="term" value="P:coenzyme A biosynthetic process"/>
    <property type="evidence" value="ECO:0007669"/>
    <property type="project" value="UniProtKB-UniRule"/>
</dbReference>
<dbReference type="Gene3D" id="3.40.50.300">
    <property type="entry name" value="P-loop containing nucleotide triphosphate hydrolases"/>
    <property type="match status" value="1"/>
</dbReference>
<dbReference type="Pfam" id="PF01121">
    <property type="entry name" value="CoaE"/>
    <property type="match status" value="1"/>
</dbReference>
<dbReference type="Proteomes" id="UP000287969">
    <property type="component" value="Chromosome"/>
</dbReference>
<evidence type="ECO:0000256" key="4">
    <source>
        <dbReference type="NCBIfam" id="TIGR00152"/>
    </source>
</evidence>
<accession>A0A410QE28</accession>
<evidence type="ECO:0000256" key="3">
    <source>
        <dbReference type="HAMAP-Rule" id="MF_00376"/>
    </source>
</evidence>
<dbReference type="PROSITE" id="PS51219">
    <property type="entry name" value="DPCK"/>
    <property type="match status" value="1"/>
</dbReference>
<comment type="subcellular location">
    <subcellularLocation>
        <location evidence="3">Cytoplasm</location>
    </subcellularLocation>
</comment>
<dbReference type="OrthoDB" id="9812943at2"/>
<dbReference type="GO" id="GO:0005524">
    <property type="term" value="F:ATP binding"/>
    <property type="evidence" value="ECO:0007669"/>
    <property type="project" value="UniProtKB-UniRule"/>
</dbReference>
<dbReference type="AlphaFoldDB" id="A0A410QE28"/>
<comment type="catalytic activity">
    <reaction evidence="3">
        <text>3'-dephospho-CoA + ATP = ADP + CoA + H(+)</text>
        <dbReference type="Rhea" id="RHEA:18245"/>
        <dbReference type="ChEBI" id="CHEBI:15378"/>
        <dbReference type="ChEBI" id="CHEBI:30616"/>
        <dbReference type="ChEBI" id="CHEBI:57287"/>
        <dbReference type="ChEBI" id="CHEBI:57328"/>
        <dbReference type="ChEBI" id="CHEBI:456216"/>
        <dbReference type="EC" id="2.7.1.24"/>
    </reaction>
</comment>
<evidence type="ECO:0000313" key="5">
    <source>
        <dbReference type="EMBL" id="QAT62240.1"/>
    </source>
</evidence>
<keyword evidence="2 3" id="KW-0067">ATP-binding</keyword>
<name>A0A410QE28_9FIRM</name>
<evidence type="ECO:0000256" key="1">
    <source>
        <dbReference type="ARBA" id="ARBA00022741"/>
    </source>
</evidence>
<protein>
    <recommendedName>
        <fullName evidence="3 4">Dephospho-CoA kinase</fullName>
        <ecNumber evidence="3 4">2.7.1.24</ecNumber>
    </recommendedName>
    <alternativeName>
        <fullName evidence="3">Dephosphocoenzyme A kinase</fullName>
    </alternativeName>
</protein>
<keyword evidence="3 5" id="KW-0418">Kinase</keyword>
<comment type="function">
    <text evidence="3">Catalyzes the phosphorylation of the 3'-hydroxyl group of dephosphocoenzyme A to form coenzyme A.</text>
</comment>
<comment type="similarity">
    <text evidence="3">Belongs to the CoaE family.</text>
</comment>
<dbReference type="NCBIfam" id="TIGR00152">
    <property type="entry name" value="dephospho-CoA kinase"/>
    <property type="match status" value="1"/>
</dbReference>
<dbReference type="GO" id="GO:0004140">
    <property type="term" value="F:dephospho-CoA kinase activity"/>
    <property type="evidence" value="ECO:0007669"/>
    <property type="project" value="UniProtKB-UniRule"/>
</dbReference>
<dbReference type="PANTHER" id="PTHR10695:SF46">
    <property type="entry name" value="BIFUNCTIONAL COENZYME A SYNTHASE-RELATED"/>
    <property type="match status" value="1"/>
</dbReference>
<gene>
    <name evidence="3" type="primary">coaE</name>
    <name evidence="5" type="ORF">EQM13_11900</name>
</gene>
<keyword evidence="1 3" id="KW-0547">Nucleotide-binding</keyword>
<dbReference type="EC" id="2.7.1.24" evidence="3 4"/>
<dbReference type="KEGG" id="spoa:EQM13_11900"/>
<evidence type="ECO:0000256" key="2">
    <source>
        <dbReference type="ARBA" id="ARBA00022840"/>
    </source>
</evidence>
<keyword evidence="6" id="KW-1185">Reference proteome</keyword>
<organism evidence="5 6">
    <name type="scientific">Acidilutibacter cellobiosedens</name>
    <dbReference type="NCBI Taxonomy" id="2507161"/>
    <lineage>
        <taxon>Bacteria</taxon>
        <taxon>Bacillati</taxon>
        <taxon>Bacillota</taxon>
        <taxon>Tissierellia</taxon>
        <taxon>Tissierellales</taxon>
        <taxon>Acidilutibacteraceae</taxon>
        <taxon>Acidilutibacter</taxon>
    </lineage>
</organism>
<dbReference type="CDD" id="cd02022">
    <property type="entry name" value="DPCK"/>
    <property type="match status" value="1"/>
</dbReference>
<keyword evidence="3" id="KW-0173">Coenzyme A biosynthesis</keyword>
<proteinExistence type="inferred from homology"/>
<feature type="binding site" evidence="3">
    <location>
        <begin position="16"/>
        <end position="21"/>
    </location>
    <ligand>
        <name>ATP</name>
        <dbReference type="ChEBI" id="CHEBI:30616"/>
    </ligand>
</feature>
<sequence>MKQNRCKIIGITGGIASGKSTVSDILRKKGYTVIDADDISRKVTDIGESAYEKIHEYFGDDILRKDLSIDRKKLGSIIFGDEEKRKKLNEMVHPEVYKKMIQEIRINAQRDEIIFLDIPLLIEEIENSKKYGIEYDEIWLVFVSEKEQRERLMMRDKISSEEAEKRIKSQMSMDFKRKYATRLIDNQYGKEHLTKIVEKLVKSL</sequence>
<dbReference type="GO" id="GO:0005737">
    <property type="term" value="C:cytoplasm"/>
    <property type="evidence" value="ECO:0007669"/>
    <property type="project" value="UniProtKB-SubCell"/>
</dbReference>
<dbReference type="InterPro" id="IPR027417">
    <property type="entry name" value="P-loop_NTPase"/>
</dbReference>
<comment type="pathway">
    <text evidence="3">Cofactor biosynthesis; coenzyme A biosynthesis; CoA from (R)-pantothenate: step 5/5.</text>
</comment>
<dbReference type="EMBL" id="CP035282">
    <property type="protein sequence ID" value="QAT62240.1"/>
    <property type="molecule type" value="Genomic_DNA"/>
</dbReference>
<dbReference type="UniPathway" id="UPA00241">
    <property type="reaction ID" value="UER00356"/>
</dbReference>
<dbReference type="SUPFAM" id="SSF52540">
    <property type="entry name" value="P-loop containing nucleoside triphosphate hydrolases"/>
    <property type="match status" value="1"/>
</dbReference>
<dbReference type="PANTHER" id="PTHR10695">
    <property type="entry name" value="DEPHOSPHO-COA KINASE-RELATED"/>
    <property type="match status" value="1"/>
</dbReference>